<gene>
    <name evidence="1" type="ORF">OMAG_002829</name>
</gene>
<sequence>MKLKVDEKNCLVIEDAPSYLMEGTSGLIDITLNGKWELTEDCDLKFTISEKERVLSGKTLILSGEIENVDANSLSFRFRESTALDGAETSTLTIAGVWQADKNNRITFQVSKNNADTDILTFQGAWKIGKKNELIYIYKKCYLKTKEDEDKKIIFNGIIELESGKIIYRVEKSDTSFFSFSARLKSNELSINSKTISYEVGITYTEKISFKSLLRTVEISGVWTIDKSLKISFNVVSINGEIRRIEFGIKRMFKNNGSISLSLIDRRGYDIGLNLELAKKFLDNNAELFMSLNKIGNNLSVMGGMLIMY</sequence>
<dbReference type="Proteomes" id="UP000033428">
    <property type="component" value="Unassembled WGS sequence"/>
</dbReference>
<proteinExistence type="predicted"/>
<name>A0A0F0CPD4_9BACT</name>
<reference evidence="1 2" key="1">
    <citation type="submission" date="2015-02" db="EMBL/GenBank/DDBJ databases">
        <title>Single-cell genomics of uncultivated deep-branching MTB reveals a conserved set of magnetosome genes.</title>
        <authorList>
            <person name="Kolinko S."/>
            <person name="Richter M."/>
            <person name="Glockner F.O."/>
            <person name="Brachmann A."/>
            <person name="Schuler D."/>
        </authorList>
    </citation>
    <scope>NUCLEOTIDE SEQUENCE [LARGE SCALE GENOMIC DNA]</scope>
    <source>
        <strain evidence="1">SKK-01</strain>
    </source>
</reference>
<keyword evidence="2" id="KW-1185">Reference proteome</keyword>
<dbReference type="EMBL" id="JYNY01000626">
    <property type="protein sequence ID" value="KJJ83285.1"/>
    <property type="molecule type" value="Genomic_DNA"/>
</dbReference>
<evidence type="ECO:0000313" key="2">
    <source>
        <dbReference type="Proteomes" id="UP000033428"/>
    </source>
</evidence>
<evidence type="ECO:0000313" key="1">
    <source>
        <dbReference type="EMBL" id="KJJ83285.1"/>
    </source>
</evidence>
<protein>
    <submittedName>
        <fullName evidence="1">Uncharacterized protein</fullName>
    </submittedName>
</protein>
<organism evidence="1 2">
    <name type="scientific">Candidatus Omnitrophus magneticus</name>
    <dbReference type="NCBI Taxonomy" id="1609969"/>
    <lineage>
        <taxon>Bacteria</taxon>
        <taxon>Pseudomonadati</taxon>
        <taxon>Candidatus Omnitrophota</taxon>
        <taxon>Candidatus Omnitrophus</taxon>
    </lineage>
</organism>
<dbReference type="AlphaFoldDB" id="A0A0F0CPD4"/>
<accession>A0A0F0CPD4</accession>
<comment type="caution">
    <text evidence="1">The sequence shown here is derived from an EMBL/GenBank/DDBJ whole genome shotgun (WGS) entry which is preliminary data.</text>
</comment>